<protein>
    <submittedName>
        <fullName evidence="1">Uncharacterized protein</fullName>
    </submittedName>
</protein>
<accession>A0A0F9MXH3</accession>
<dbReference type="AlphaFoldDB" id="A0A0F9MXH3"/>
<proteinExistence type="predicted"/>
<sequence length="129" mass="13989">MNIKRNGCCTLCDEPVFEIAPSTGAVGQPLDNAVRATLILTDGSTVSLTFCDQCETETKLTEIWSKCVETMAFQCNHLAEIKGRKVSDQEIEVAQQEVIRLMGMVPLGVVGAIAWSEVNDILNTRLASG</sequence>
<evidence type="ECO:0000313" key="1">
    <source>
        <dbReference type="EMBL" id="KKM73967.1"/>
    </source>
</evidence>
<gene>
    <name evidence="1" type="ORF">LCGC14_1405090</name>
</gene>
<dbReference type="EMBL" id="LAZR01009216">
    <property type="protein sequence ID" value="KKM73967.1"/>
    <property type="molecule type" value="Genomic_DNA"/>
</dbReference>
<organism evidence="1">
    <name type="scientific">marine sediment metagenome</name>
    <dbReference type="NCBI Taxonomy" id="412755"/>
    <lineage>
        <taxon>unclassified sequences</taxon>
        <taxon>metagenomes</taxon>
        <taxon>ecological metagenomes</taxon>
    </lineage>
</organism>
<reference evidence="1" key="1">
    <citation type="journal article" date="2015" name="Nature">
        <title>Complex archaea that bridge the gap between prokaryotes and eukaryotes.</title>
        <authorList>
            <person name="Spang A."/>
            <person name="Saw J.H."/>
            <person name="Jorgensen S.L."/>
            <person name="Zaremba-Niedzwiedzka K."/>
            <person name="Martijn J."/>
            <person name="Lind A.E."/>
            <person name="van Eijk R."/>
            <person name="Schleper C."/>
            <person name="Guy L."/>
            <person name="Ettema T.J."/>
        </authorList>
    </citation>
    <scope>NUCLEOTIDE SEQUENCE</scope>
</reference>
<comment type="caution">
    <text evidence="1">The sequence shown here is derived from an EMBL/GenBank/DDBJ whole genome shotgun (WGS) entry which is preliminary data.</text>
</comment>
<name>A0A0F9MXH3_9ZZZZ</name>